<name>A0ABD6BG07_9EURY</name>
<organism evidence="2 3">
    <name type="scientific">Haloarchaeobius amylolyticus</name>
    <dbReference type="NCBI Taxonomy" id="1198296"/>
    <lineage>
        <taxon>Archaea</taxon>
        <taxon>Methanobacteriati</taxon>
        <taxon>Methanobacteriota</taxon>
        <taxon>Stenosarchaea group</taxon>
        <taxon>Halobacteria</taxon>
        <taxon>Halobacteriales</taxon>
        <taxon>Halorubellaceae</taxon>
        <taxon>Haloarchaeobius</taxon>
    </lineage>
</organism>
<dbReference type="EMBL" id="JBHUDI010000004">
    <property type="protein sequence ID" value="MFD1563462.1"/>
    <property type="molecule type" value="Genomic_DNA"/>
</dbReference>
<keyword evidence="3" id="KW-1185">Reference proteome</keyword>
<comment type="caution">
    <text evidence="2">The sequence shown here is derived from an EMBL/GenBank/DDBJ whole genome shotgun (WGS) entry which is preliminary data.</text>
</comment>
<evidence type="ECO:0000256" key="1">
    <source>
        <dbReference type="SAM" id="MobiDB-lite"/>
    </source>
</evidence>
<dbReference type="Proteomes" id="UP001597076">
    <property type="component" value="Unassembled WGS sequence"/>
</dbReference>
<evidence type="ECO:0000313" key="2">
    <source>
        <dbReference type="EMBL" id="MFD1563462.1"/>
    </source>
</evidence>
<proteinExistence type="predicted"/>
<protein>
    <submittedName>
        <fullName evidence="2">MarR family transcriptional regulator</fullName>
    </submittedName>
</protein>
<sequence length="78" mass="8529">MMSTGEYQQAASDELTVPDELSSPQAKLVYLSVLVTEEAEATDLQQMLGLSKLTLFAVLESLAARDLIQRTGDCYVCQ</sequence>
<evidence type="ECO:0000313" key="3">
    <source>
        <dbReference type="Proteomes" id="UP001597076"/>
    </source>
</evidence>
<accession>A0ABD6BG07</accession>
<reference evidence="2 3" key="1">
    <citation type="journal article" date="2019" name="Int. J. Syst. Evol. Microbiol.">
        <title>The Global Catalogue of Microorganisms (GCM) 10K type strain sequencing project: providing services to taxonomists for standard genome sequencing and annotation.</title>
        <authorList>
            <consortium name="The Broad Institute Genomics Platform"/>
            <consortium name="The Broad Institute Genome Sequencing Center for Infectious Disease"/>
            <person name="Wu L."/>
            <person name="Ma J."/>
        </authorList>
    </citation>
    <scope>NUCLEOTIDE SEQUENCE [LARGE SCALE GENOMIC DNA]</scope>
    <source>
        <strain evidence="2 3">CGMCC 1.12230</strain>
    </source>
</reference>
<dbReference type="RefSeq" id="WP_390286051.1">
    <property type="nucleotide sequence ID" value="NZ_JBHUDI010000004.1"/>
</dbReference>
<gene>
    <name evidence="2" type="ORF">ACFR99_07865</name>
</gene>
<feature type="region of interest" description="Disordered" evidence="1">
    <location>
        <begin position="1"/>
        <end position="20"/>
    </location>
</feature>
<dbReference type="AlphaFoldDB" id="A0ABD6BG07"/>
<feature type="compositionally biased region" description="Polar residues" evidence="1">
    <location>
        <begin position="1"/>
        <end position="11"/>
    </location>
</feature>